<dbReference type="Proteomes" id="UP000235145">
    <property type="component" value="Unassembled WGS sequence"/>
</dbReference>
<dbReference type="PANTHER" id="PTHR47150:SF4">
    <property type="entry name" value="HARBINGER TRANSPOSASE-DERIVED PROTEIN-RELATED"/>
    <property type="match status" value="1"/>
</dbReference>
<evidence type="ECO:0000313" key="2">
    <source>
        <dbReference type="Proteomes" id="UP000235145"/>
    </source>
</evidence>
<keyword evidence="2" id="KW-1185">Reference proteome</keyword>
<dbReference type="PANTHER" id="PTHR47150">
    <property type="entry name" value="OS12G0169200 PROTEIN"/>
    <property type="match status" value="1"/>
</dbReference>
<dbReference type="EMBL" id="NBSK02000005">
    <property type="protein sequence ID" value="KAJ0206944.1"/>
    <property type="molecule type" value="Genomic_DNA"/>
</dbReference>
<proteinExistence type="predicted"/>
<gene>
    <name evidence="1" type="ORF">LSAT_V11C500245990</name>
</gene>
<sequence length="107" mass="12844">MGDDSDDELVIHTLLSSTQDMVRERGESSNNEKKHRKWINRDREAANDILVCDYFAYDSLYDISKFEERFHISRNLFLCIARDFEHNYEFCQLRWDARGKRGFTTIQ</sequence>
<protein>
    <submittedName>
        <fullName evidence="1">Uncharacterized protein</fullName>
    </submittedName>
</protein>
<name>A0A9R1XE53_LACSA</name>
<organism evidence="1 2">
    <name type="scientific">Lactuca sativa</name>
    <name type="common">Garden lettuce</name>
    <dbReference type="NCBI Taxonomy" id="4236"/>
    <lineage>
        <taxon>Eukaryota</taxon>
        <taxon>Viridiplantae</taxon>
        <taxon>Streptophyta</taxon>
        <taxon>Embryophyta</taxon>
        <taxon>Tracheophyta</taxon>
        <taxon>Spermatophyta</taxon>
        <taxon>Magnoliopsida</taxon>
        <taxon>eudicotyledons</taxon>
        <taxon>Gunneridae</taxon>
        <taxon>Pentapetalae</taxon>
        <taxon>asterids</taxon>
        <taxon>campanulids</taxon>
        <taxon>Asterales</taxon>
        <taxon>Asteraceae</taxon>
        <taxon>Cichorioideae</taxon>
        <taxon>Cichorieae</taxon>
        <taxon>Lactucinae</taxon>
        <taxon>Lactuca</taxon>
    </lineage>
</organism>
<accession>A0A9R1XE53</accession>
<dbReference type="AlphaFoldDB" id="A0A9R1XE53"/>
<comment type="caution">
    <text evidence="1">The sequence shown here is derived from an EMBL/GenBank/DDBJ whole genome shotgun (WGS) entry which is preliminary data.</text>
</comment>
<evidence type="ECO:0000313" key="1">
    <source>
        <dbReference type="EMBL" id="KAJ0206944.1"/>
    </source>
</evidence>
<reference evidence="1 2" key="1">
    <citation type="journal article" date="2017" name="Nat. Commun.">
        <title>Genome assembly with in vitro proximity ligation data and whole-genome triplication in lettuce.</title>
        <authorList>
            <person name="Reyes-Chin-Wo S."/>
            <person name="Wang Z."/>
            <person name="Yang X."/>
            <person name="Kozik A."/>
            <person name="Arikit S."/>
            <person name="Song C."/>
            <person name="Xia L."/>
            <person name="Froenicke L."/>
            <person name="Lavelle D.O."/>
            <person name="Truco M.J."/>
            <person name="Xia R."/>
            <person name="Zhu S."/>
            <person name="Xu C."/>
            <person name="Xu H."/>
            <person name="Xu X."/>
            <person name="Cox K."/>
            <person name="Korf I."/>
            <person name="Meyers B.C."/>
            <person name="Michelmore R.W."/>
        </authorList>
    </citation>
    <scope>NUCLEOTIDE SEQUENCE [LARGE SCALE GENOMIC DNA]</scope>
    <source>
        <strain evidence="2">cv. Salinas</strain>
        <tissue evidence="1">Seedlings</tissue>
    </source>
</reference>